<dbReference type="Proteomes" id="UP000887576">
    <property type="component" value="Unplaced"/>
</dbReference>
<organism evidence="1 2">
    <name type="scientific">Panagrolaimus sp. JU765</name>
    <dbReference type="NCBI Taxonomy" id="591449"/>
    <lineage>
        <taxon>Eukaryota</taxon>
        <taxon>Metazoa</taxon>
        <taxon>Ecdysozoa</taxon>
        <taxon>Nematoda</taxon>
        <taxon>Chromadorea</taxon>
        <taxon>Rhabditida</taxon>
        <taxon>Tylenchina</taxon>
        <taxon>Panagrolaimomorpha</taxon>
        <taxon>Panagrolaimoidea</taxon>
        <taxon>Panagrolaimidae</taxon>
        <taxon>Panagrolaimus</taxon>
    </lineage>
</organism>
<dbReference type="WBParaSite" id="JU765_v2.g14373.t1">
    <property type="protein sequence ID" value="JU765_v2.g14373.t1"/>
    <property type="gene ID" value="JU765_v2.g14373"/>
</dbReference>
<evidence type="ECO:0000313" key="1">
    <source>
        <dbReference type="Proteomes" id="UP000887576"/>
    </source>
</evidence>
<protein>
    <submittedName>
        <fullName evidence="2">Uncharacterized protein</fullName>
    </submittedName>
</protein>
<sequence length="225" mass="25109">MAESPQSGQDYSVSEYSYQPTELDVEMEMSRLSTSTAESIDYSLLTCIDQSQIETSKNFNQLEINQKQNVDETKSASELSLKTCLSRFENESSSEDQSEAERMRIYQEWSSRNAANAIGMDESSILQNLRNAQAGFTTEDEDDESEYVISELGEYSDSHHVDSLSDGSYMETSTGPRILSINIPGNLTPKAVDACKTIETAAVLLEDAREVYIDMPQEPQGLFGR</sequence>
<name>A0AC34QA12_9BILA</name>
<reference evidence="2" key="1">
    <citation type="submission" date="2022-11" db="UniProtKB">
        <authorList>
            <consortium name="WormBaseParasite"/>
        </authorList>
    </citation>
    <scope>IDENTIFICATION</scope>
</reference>
<accession>A0AC34QA12</accession>
<proteinExistence type="predicted"/>
<evidence type="ECO:0000313" key="2">
    <source>
        <dbReference type="WBParaSite" id="JU765_v2.g14373.t1"/>
    </source>
</evidence>